<evidence type="ECO:0000259" key="3">
    <source>
        <dbReference type="Pfam" id="PF02384"/>
    </source>
</evidence>
<dbReference type="PANTHER" id="PTHR42998:SF1">
    <property type="entry name" value="TYPE I RESTRICTION ENZYME HINDI METHYLASE SUBUNIT"/>
    <property type="match status" value="1"/>
</dbReference>
<dbReference type="NCBIfam" id="NF047738">
    <property type="entry name" value="antiphage_MADS2"/>
    <property type="match status" value="1"/>
</dbReference>
<dbReference type="SUPFAM" id="SSF53335">
    <property type="entry name" value="S-adenosyl-L-methionine-dependent methyltransferases"/>
    <property type="match status" value="1"/>
</dbReference>
<evidence type="ECO:0000256" key="1">
    <source>
        <dbReference type="ARBA" id="ARBA00006594"/>
    </source>
</evidence>
<name>A0A7D4Q639_9SPHI</name>
<dbReference type="InterPro" id="IPR029063">
    <property type="entry name" value="SAM-dependent_MTases_sf"/>
</dbReference>
<proteinExistence type="inferred from homology"/>
<gene>
    <name evidence="4" type="ORF">HQ865_00740</name>
</gene>
<dbReference type="PROSITE" id="PS00092">
    <property type="entry name" value="N6_MTASE"/>
    <property type="match status" value="1"/>
</dbReference>
<dbReference type="GO" id="GO:0032259">
    <property type="term" value="P:methylation"/>
    <property type="evidence" value="ECO:0007669"/>
    <property type="project" value="UniProtKB-KW"/>
</dbReference>
<comment type="similarity">
    <text evidence="1">Belongs to the N(4)/N(6)-methyltransferase family.</text>
</comment>
<dbReference type="InterPro" id="IPR002052">
    <property type="entry name" value="DNA_methylase_N6_adenine_CS"/>
</dbReference>
<keyword evidence="2" id="KW-0680">Restriction system</keyword>
<keyword evidence="5" id="KW-1185">Reference proteome</keyword>
<evidence type="ECO:0000313" key="5">
    <source>
        <dbReference type="Proteomes" id="UP000505355"/>
    </source>
</evidence>
<accession>A0A7D4Q639</accession>
<dbReference type="RefSeq" id="WP_173413047.1">
    <property type="nucleotide sequence ID" value="NZ_CP054139.1"/>
</dbReference>
<dbReference type="GO" id="GO:0003677">
    <property type="term" value="F:DNA binding"/>
    <property type="evidence" value="ECO:0007669"/>
    <property type="project" value="InterPro"/>
</dbReference>
<dbReference type="Pfam" id="PF02384">
    <property type="entry name" value="N6_Mtase"/>
    <property type="match status" value="1"/>
</dbReference>
<evidence type="ECO:0000313" key="4">
    <source>
        <dbReference type="EMBL" id="QKJ28345.1"/>
    </source>
</evidence>
<reference evidence="4 5" key="1">
    <citation type="submission" date="2020-05" db="EMBL/GenBank/DDBJ databases">
        <title>Mucilaginibacter mali sp. nov.</title>
        <authorList>
            <person name="Kim H.S."/>
            <person name="Lee K.C."/>
            <person name="Suh M.K."/>
            <person name="Kim J.-S."/>
            <person name="Han K.-I."/>
            <person name="Eom M.K."/>
            <person name="Shin Y.K."/>
            <person name="Lee J.-S."/>
        </authorList>
    </citation>
    <scope>NUCLEOTIDE SEQUENCE [LARGE SCALE GENOMIC DNA]</scope>
    <source>
        <strain evidence="4 5">G2-14</strain>
    </source>
</reference>
<keyword evidence="4" id="KW-0489">Methyltransferase</keyword>
<sequence>MSEENLIQNNPTNDEIVLEDSQLVCILTGEIKTTSGREIIFQSVARMLNEEYGFDLPDMARDFVISGYDPDSGKIKKQKIDLVIFEPDQPHKQDHITRLCIVHDEKTKENDKKKGVEISLQNALSCVGSCEFGLWTNGATYNFIQKEVDAFDNLQFSDLSDFPGVGQTIADLDRSDKIIARNPANDSLIRVFKRCHDYIYGNEGMKKTAFWELLNLIFCKIYDEKRRFTCAESGESYRREFWVGVKEQNTIKGREQVAKRIKDIFAKLRKDPLFSEVFDGNEQISLTDKGLAFIAAELAKYSFLDATVDVKGVAYETIVSNTLKQEAGQFFTPRNIVKCMVEMMDPTAHQRVLDPACGSGGFLVMVLDHVRRKFAKQIFPDLEGPWLEEKFNSIEVNNKVKDYAEQYLFGFDFDPDLKKAARMNMVMAGDGHANIFHANSLAYPKGDNEAELYKINEAVRKSIRTGIDADFPFEQDYNALGKFDLIFTNPPFGAKIPINDPEILRQFDLGFSWKKDINGQWQKLNLSSSQPPEILFIDQCYQFLKPGGKMAIVLPDGILGNPNTEYVRSWILDKFKLLASIDLAVEAFLPQVGVQASLLFLQKKTEDERAHSLLHHSDYDIFMAIAEKLGKDRRGNQIFLRDEDGAELLFDEIKTYLTYNKLEGKVLKKRNEKIKRLDDDLPKISKAYFEFCKETAI</sequence>
<organism evidence="4 5">
    <name type="scientific">Mucilaginibacter mali</name>
    <dbReference type="NCBI Taxonomy" id="2740462"/>
    <lineage>
        <taxon>Bacteria</taxon>
        <taxon>Pseudomonadati</taxon>
        <taxon>Bacteroidota</taxon>
        <taxon>Sphingobacteriia</taxon>
        <taxon>Sphingobacteriales</taxon>
        <taxon>Sphingobacteriaceae</taxon>
        <taxon>Mucilaginibacter</taxon>
    </lineage>
</organism>
<dbReference type="InterPro" id="IPR003356">
    <property type="entry name" value="DNA_methylase_A-5"/>
</dbReference>
<feature type="domain" description="DNA methylase adenine-specific" evidence="3">
    <location>
        <begin position="309"/>
        <end position="644"/>
    </location>
</feature>
<dbReference type="PRINTS" id="PR00507">
    <property type="entry name" value="N12N6MTFRASE"/>
</dbReference>
<protein>
    <submittedName>
        <fullName evidence="4">N-6 DNA methylase</fullName>
    </submittedName>
</protein>
<dbReference type="GO" id="GO:0009307">
    <property type="term" value="P:DNA restriction-modification system"/>
    <property type="evidence" value="ECO:0007669"/>
    <property type="project" value="UniProtKB-KW"/>
</dbReference>
<dbReference type="PANTHER" id="PTHR42998">
    <property type="entry name" value="TYPE I RESTRICTION ENZYME HINDVIIP M PROTEIN-RELATED"/>
    <property type="match status" value="1"/>
</dbReference>
<dbReference type="Proteomes" id="UP000505355">
    <property type="component" value="Chromosome"/>
</dbReference>
<keyword evidence="4" id="KW-0808">Transferase</keyword>
<dbReference type="GO" id="GO:0008170">
    <property type="term" value="F:N-methyltransferase activity"/>
    <property type="evidence" value="ECO:0007669"/>
    <property type="project" value="InterPro"/>
</dbReference>
<dbReference type="EMBL" id="CP054139">
    <property type="protein sequence ID" value="QKJ28345.1"/>
    <property type="molecule type" value="Genomic_DNA"/>
</dbReference>
<dbReference type="REBASE" id="394989">
    <property type="entry name" value="MspG214ORF740P"/>
</dbReference>
<dbReference type="Gene3D" id="3.40.50.150">
    <property type="entry name" value="Vaccinia Virus protein VP39"/>
    <property type="match status" value="1"/>
</dbReference>
<dbReference type="InterPro" id="IPR052916">
    <property type="entry name" value="Type-I_RE_MTase_Subunit"/>
</dbReference>
<dbReference type="AlphaFoldDB" id="A0A7D4Q639"/>
<evidence type="ECO:0000256" key="2">
    <source>
        <dbReference type="ARBA" id="ARBA00022747"/>
    </source>
</evidence>
<dbReference type="KEGG" id="mmab:HQ865_00740"/>